<evidence type="ECO:0008006" key="4">
    <source>
        <dbReference type="Google" id="ProtNLM"/>
    </source>
</evidence>
<evidence type="ECO:0000256" key="1">
    <source>
        <dbReference type="SAM" id="MobiDB-lite"/>
    </source>
</evidence>
<protein>
    <recommendedName>
        <fullName evidence="4">F-box domain-containing protein</fullName>
    </recommendedName>
</protein>
<evidence type="ECO:0000313" key="3">
    <source>
        <dbReference type="Proteomes" id="UP001500889"/>
    </source>
</evidence>
<name>A0AAU9FWY2_DROMD</name>
<dbReference type="Proteomes" id="UP001500889">
    <property type="component" value="Chromosome A"/>
</dbReference>
<dbReference type="AlphaFoldDB" id="A0AAU9FWY2"/>
<feature type="region of interest" description="Disordered" evidence="1">
    <location>
        <begin position="1"/>
        <end position="20"/>
    </location>
</feature>
<evidence type="ECO:0000313" key="2">
    <source>
        <dbReference type="EMBL" id="BFG00677.1"/>
    </source>
</evidence>
<gene>
    <name evidence="2" type="ORF">DMAD_00610</name>
</gene>
<organism evidence="2 3">
    <name type="scientific">Drosophila madeirensis</name>
    <name type="common">Fruit fly</name>
    <dbReference type="NCBI Taxonomy" id="30013"/>
    <lineage>
        <taxon>Eukaryota</taxon>
        <taxon>Metazoa</taxon>
        <taxon>Ecdysozoa</taxon>
        <taxon>Arthropoda</taxon>
        <taxon>Hexapoda</taxon>
        <taxon>Insecta</taxon>
        <taxon>Pterygota</taxon>
        <taxon>Neoptera</taxon>
        <taxon>Endopterygota</taxon>
        <taxon>Diptera</taxon>
        <taxon>Brachycera</taxon>
        <taxon>Muscomorpha</taxon>
        <taxon>Ephydroidea</taxon>
        <taxon>Drosophilidae</taxon>
        <taxon>Drosophila</taxon>
        <taxon>Sophophora</taxon>
    </lineage>
</organism>
<keyword evidence="3" id="KW-1185">Reference proteome</keyword>
<sequence>MSEQANQCRKRTHGFPVVGGTSAKRSRVQLMEAATELMDMPPEILERIFSWVESPQSLIIALQGVQGMQGTNQYTEYMMHRHRCFVYAHRLQRREGPRGPKIRAALMVLQAATDYFYQCGYESHFVCNLASFHARMSESTSSTICIHLRKFICEFLLSVEKPLGSHGGSALADSKMGAQQRRLLLMLTLINLLRQFRSFTIISSAMGLMHWHLKLEVQSIFLRVGFQRVRLRSLEHHIHNLGLIAEMLLHDQLNDPFYSFKTVDKFTYGYGLNVCKKLTSSMVFNFSFLAPQSTLLLLQKAVDGEFDPSHVARMTPISAFNVRLVMTSRSKTKSQAFFTTDTISLQLAA</sequence>
<dbReference type="EMBL" id="AP029266">
    <property type="protein sequence ID" value="BFG00677.1"/>
    <property type="molecule type" value="Genomic_DNA"/>
</dbReference>
<reference evidence="2 3" key="1">
    <citation type="submission" date="2024-02" db="EMBL/GenBank/DDBJ databases">
        <title>A chromosome-level genome assembly of Drosophila madeirensis, a fruit fly species endemic to Madeira island.</title>
        <authorList>
            <person name="Tomihara K."/>
            <person name="Llopart A."/>
            <person name="Yamamoto D."/>
        </authorList>
    </citation>
    <scope>NUCLEOTIDE SEQUENCE [LARGE SCALE GENOMIC DNA]</scope>
    <source>
        <strain evidence="2 3">RF1</strain>
    </source>
</reference>
<proteinExistence type="predicted"/>
<accession>A0AAU9FWY2</accession>